<feature type="region of interest" description="Disordered" evidence="1">
    <location>
        <begin position="436"/>
        <end position="462"/>
    </location>
</feature>
<reference evidence="2" key="1">
    <citation type="journal article" date="2020" name="Nature">
        <title>Giant virus diversity and host interactions through global metagenomics.</title>
        <authorList>
            <person name="Schulz F."/>
            <person name="Roux S."/>
            <person name="Paez-Espino D."/>
            <person name="Jungbluth S."/>
            <person name="Walsh D.A."/>
            <person name="Denef V.J."/>
            <person name="McMahon K.D."/>
            <person name="Konstantinidis K.T."/>
            <person name="Eloe-Fadrosh E.A."/>
            <person name="Kyrpides N.C."/>
            <person name="Woyke T."/>
        </authorList>
    </citation>
    <scope>NUCLEOTIDE SEQUENCE</scope>
    <source>
        <strain evidence="2">GVMAG-M-3300023184-16</strain>
    </source>
</reference>
<feature type="region of interest" description="Disordered" evidence="1">
    <location>
        <begin position="185"/>
        <end position="242"/>
    </location>
</feature>
<proteinExistence type="predicted"/>
<accession>A0A6C0HUN0</accession>
<dbReference type="EMBL" id="MN740016">
    <property type="protein sequence ID" value="QHT84232.1"/>
    <property type="molecule type" value="Genomic_DNA"/>
</dbReference>
<feature type="compositionally biased region" description="Acidic residues" evidence="1">
    <location>
        <begin position="207"/>
        <end position="220"/>
    </location>
</feature>
<protein>
    <submittedName>
        <fullName evidence="2">Uncharacterized protein</fullName>
    </submittedName>
</protein>
<feature type="compositionally biased region" description="Low complexity" evidence="1">
    <location>
        <begin position="451"/>
        <end position="462"/>
    </location>
</feature>
<dbReference type="AlphaFoldDB" id="A0A6C0HUN0"/>
<evidence type="ECO:0000256" key="1">
    <source>
        <dbReference type="SAM" id="MobiDB-lite"/>
    </source>
</evidence>
<feature type="compositionally biased region" description="Basic and acidic residues" evidence="1">
    <location>
        <begin position="196"/>
        <end position="206"/>
    </location>
</feature>
<sequence>MPSKNQKKAKKAAAAGATPILKITPPENFQKVIGDMCTELTVTFPEYAHLWKIWTNESFQSMEEEARTQEVQKLFDFCITVYPERFFDILYKNTEMFDTSKNNDINTFFLPSVDFTTLFTCEGVSENTCNVLWNYLQLILFTIIGSVQDKSKFGDSKNLFDGIDESDLLEKLSETMKNMSSFFQEDHEDDDDHDAEENREQTKPSEKDDDDSEDDDEDNDGCGNKEKEPKKKPKPFSMPNLDDLHKHLKGLFDGKIGTLAKELAEEISGDLSGLLGEDMKDIRSTKDMFQKIMKNPAKISELIKTIGDKIKKKMSSGEISQEELMKEATELMNKMKDMGGGMDAFKDMFKNMGMNIPKNARMDTNALNRMTQHQSTRERLKARMMKKQAAQTEAFLKTAEAMKAMQEMHERQGTAQADLETIAQKMGLDLNEMCNTHVPPVSTSSKKKKSIGTYGSSKTSLK</sequence>
<organism evidence="2">
    <name type="scientific">viral metagenome</name>
    <dbReference type="NCBI Taxonomy" id="1070528"/>
    <lineage>
        <taxon>unclassified sequences</taxon>
        <taxon>metagenomes</taxon>
        <taxon>organismal metagenomes</taxon>
    </lineage>
</organism>
<evidence type="ECO:0000313" key="2">
    <source>
        <dbReference type="EMBL" id="QHT84232.1"/>
    </source>
</evidence>
<name>A0A6C0HUN0_9ZZZZ</name>
<feature type="compositionally biased region" description="Acidic residues" evidence="1">
    <location>
        <begin position="186"/>
        <end position="195"/>
    </location>
</feature>